<evidence type="ECO:0000313" key="1">
    <source>
        <dbReference type="EMBL" id="KAL0919259.1"/>
    </source>
</evidence>
<evidence type="ECO:0000313" key="2">
    <source>
        <dbReference type="Proteomes" id="UP001552299"/>
    </source>
</evidence>
<gene>
    <name evidence="1" type="ORF">M5K25_011344</name>
</gene>
<name>A0ABD0V2I4_DENTH</name>
<dbReference type="AlphaFoldDB" id="A0ABD0V2I4"/>
<reference evidence="1 2" key="1">
    <citation type="journal article" date="2024" name="Plant Biotechnol. J.">
        <title>Dendrobium thyrsiflorum genome and its molecular insights into genes involved in important horticultural traits.</title>
        <authorList>
            <person name="Chen B."/>
            <person name="Wang J.Y."/>
            <person name="Zheng P.J."/>
            <person name="Li K.L."/>
            <person name="Liang Y.M."/>
            <person name="Chen X.F."/>
            <person name="Zhang C."/>
            <person name="Zhao X."/>
            <person name="He X."/>
            <person name="Zhang G.Q."/>
            <person name="Liu Z.J."/>
            <person name="Xu Q."/>
        </authorList>
    </citation>
    <scope>NUCLEOTIDE SEQUENCE [LARGE SCALE GENOMIC DNA]</scope>
    <source>
        <strain evidence="1">GZMU011</strain>
    </source>
</reference>
<sequence>MRLINVTVSRITDHEKAMRSQSLTTPATFIVRAEVFPTSRKTARLSAKAQKELVPKTRKSRWKEEVLRSMGNSTMAHGTLYFECLIWAHLDSDLTTLDVIEFVLSKRSV</sequence>
<protein>
    <submittedName>
        <fullName evidence="1">Uncharacterized protein</fullName>
    </submittedName>
</protein>
<proteinExistence type="predicted"/>
<dbReference type="Proteomes" id="UP001552299">
    <property type="component" value="Unassembled WGS sequence"/>
</dbReference>
<dbReference type="EMBL" id="JANQDX010000009">
    <property type="protein sequence ID" value="KAL0919259.1"/>
    <property type="molecule type" value="Genomic_DNA"/>
</dbReference>
<comment type="caution">
    <text evidence="1">The sequence shown here is derived from an EMBL/GenBank/DDBJ whole genome shotgun (WGS) entry which is preliminary data.</text>
</comment>
<keyword evidence="2" id="KW-1185">Reference proteome</keyword>
<accession>A0ABD0V2I4</accession>
<organism evidence="1 2">
    <name type="scientific">Dendrobium thyrsiflorum</name>
    <name type="common">Pinecone-like raceme dendrobium</name>
    <name type="synonym">Orchid</name>
    <dbReference type="NCBI Taxonomy" id="117978"/>
    <lineage>
        <taxon>Eukaryota</taxon>
        <taxon>Viridiplantae</taxon>
        <taxon>Streptophyta</taxon>
        <taxon>Embryophyta</taxon>
        <taxon>Tracheophyta</taxon>
        <taxon>Spermatophyta</taxon>
        <taxon>Magnoliopsida</taxon>
        <taxon>Liliopsida</taxon>
        <taxon>Asparagales</taxon>
        <taxon>Orchidaceae</taxon>
        <taxon>Epidendroideae</taxon>
        <taxon>Malaxideae</taxon>
        <taxon>Dendrobiinae</taxon>
        <taxon>Dendrobium</taxon>
    </lineage>
</organism>